<dbReference type="Pfam" id="PF07862">
    <property type="entry name" value="Nif11"/>
    <property type="match status" value="1"/>
</dbReference>
<evidence type="ECO:0000313" key="3">
    <source>
        <dbReference type="Proteomes" id="UP000434580"/>
    </source>
</evidence>
<accession>A0A5S9P4K1</accession>
<dbReference type="EMBL" id="CACSII010000006">
    <property type="protein sequence ID" value="CAA0098026.1"/>
    <property type="molecule type" value="Genomic_DNA"/>
</dbReference>
<dbReference type="OrthoDB" id="8097766at2"/>
<dbReference type="InterPro" id="IPR012903">
    <property type="entry name" value="Nif11"/>
</dbReference>
<dbReference type="AlphaFoldDB" id="A0A5S9P4K1"/>
<dbReference type="NCBIfam" id="TIGR03798">
    <property type="entry name" value="leader_Nif11"/>
    <property type="match status" value="1"/>
</dbReference>
<protein>
    <recommendedName>
        <fullName evidence="1">Nif11 domain-containing protein</fullName>
    </recommendedName>
</protein>
<evidence type="ECO:0000313" key="2">
    <source>
        <dbReference type="EMBL" id="CAA0098026.1"/>
    </source>
</evidence>
<gene>
    <name evidence="2" type="ORF">DPBNPPHM_03581</name>
</gene>
<feature type="domain" description="Nif11" evidence="1">
    <location>
        <begin position="1"/>
        <end position="48"/>
    </location>
</feature>
<organism evidence="2 3">
    <name type="scientific">BD1-7 clade bacterium</name>
    <dbReference type="NCBI Taxonomy" id="2029982"/>
    <lineage>
        <taxon>Bacteria</taxon>
        <taxon>Pseudomonadati</taxon>
        <taxon>Pseudomonadota</taxon>
        <taxon>Gammaproteobacteria</taxon>
        <taxon>Cellvibrionales</taxon>
        <taxon>Spongiibacteraceae</taxon>
        <taxon>BD1-7 clade</taxon>
    </lineage>
</organism>
<sequence>MANAHIAKFLAAIENDAELSTQFQASASGLASIVEFANAHGFVFTLEDAEEFIENQSGLELSDAQLEAVAGGKSTNTSQVNAEITQSVVATGISSDGTSPTAVYT</sequence>
<proteinExistence type="predicted"/>
<evidence type="ECO:0000259" key="1">
    <source>
        <dbReference type="Pfam" id="PF07862"/>
    </source>
</evidence>
<dbReference type="Proteomes" id="UP000434580">
    <property type="component" value="Unassembled WGS sequence"/>
</dbReference>
<reference evidence="2 3" key="1">
    <citation type="submission" date="2019-11" db="EMBL/GenBank/DDBJ databases">
        <authorList>
            <person name="Holert J."/>
        </authorList>
    </citation>
    <scope>NUCLEOTIDE SEQUENCE [LARGE SCALE GENOMIC DNA]</scope>
    <source>
        <strain evidence="2">BC5_2</strain>
    </source>
</reference>
<dbReference type="InterPro" id="IPR022516">
    <property type="entry name" value="CHP03798_Ocin"/>
</dbReference>
<name>A0A5S9P4K1_9GAMM</name>